<gene>
    <name evidence="2" type="ORF">METZ01_LOCUS171188</name>
</gene>
<reference evidence="2" key="1">
    <citation type="submission" date="2018-05" db="EMBL/GenBank/DDBJ databases">
        <authorList>
            <person name="Lanie J.A."/>
            <person name="Ng W.-L."/>
            <person name="Kazmierczak K.M."/>
            <person name="Andrzejewski T.M."/>
            <person name="Davidsen T.M."/>
            <person name="Wayne K.J."/>
            <person name="Tettelin H."/>
            <person name="Glass J.I."/>
            <person name="Rusch D."/>
            <person name="Podicherti R."/>
            <person name="Tsui H.-C.T."/>
            <person name="Winkler M.E."/>
        </authorList>
    </citation>
    <scope>NUCLEOTIDE SEQUENCE</scope>
</reference>
<sequence length="233" mass="25138">SGIGKSTAIRLDSEGAIVIIVDINENQLKETKKLLSNKNSSAKILDIANINDIKSFFQTLKKDYKKLDCLINVAGILRFDNSHEVQIDDWKKIIDVNLTGTFFMCNQALPMLLESKGSIVNVSSSAALGSHAWTAAYSASKGGISAFSKTLAVEYGIKGINVNCVCPASVKTPMSTKVNLPKDIDDRLLRKIMPIDGVNRSPDDIASTIAFLASDDAIHINGINLRVDGGLLT</sequence>
<dbReference type="PANTHER" id="PTHR42760">
    <property type="entry name" value="SHORT-CHAIN DEHYDROGENASES/REDUCTASES FAMILY MEMBER"/>
    <property type="match status" value="1"/>
</dbReference>
<accession>A0A382BXK1</accession>
<dbReference type="CDD" id="cd05233">
    <property type="entry name" value="SDR_c"/>
    <property type="match status" value="1"/>
</dbReference>
<feature type="non-terminal residue" evidence="2">
    <location>
        <position position="1"/>
    </location>
</feature>
<dbReference type="PRINTS" id="PR00080">
    <property type="entry name" value="SDRFAMILY"/>
</dbReference>
<dbReference type="GO" id="GO:0016616">
    <property type="term" value="F:oxidoreductase activity, acting on the CH-OH group of donors, NAD or NADP as acceptor"/>
    <property type="evidence" value="ECO:0007669"/>
    <property type="project" value="TreeGrafter"/>
</dbReference>
<evidence type="ECO:0000313" key="2">
    <source>
        <dbReference type="EMBL" id="SVB18334.1"/>
    </source>
</evidence>
<dbReference type="Pfam" id="PF13561">
    <property type="entry name" value="adh_short_C2"/>
    <property type="match status" value="1"/>
</dbReference>
<dbReference type="AlphaFoldDB" id="A0A382BXK1"/>
<dbReference type="EMBL" id="UINC01031770">
    <property type="protein sequence ID" value="SVB18334.1"/>
    <property type="molecule type" value="Genomic_DNA"/>
</dbReference>
<dbReference type="PROSITE" id="PS00061">
    <property type="entry name" value="ADH_SHORT"/>
    <property type="match status" value="1"/>
</dbReference>
<protein>
    <recommendedName>
        <fullName evidence="3">Short-chain dehydrogenase/reductase SDR</fullName>
    </recommendedName>
</protein>
<dbReference type="InterPro" id="IPR020904">
    <property type="entry name" value="Sc_DH/Rdtase_CS"/>
</dbReference>
<name>A0A382BXK1_9ZZZZ</name>
<dbReference type="InterPro" id="IPR002347">
    <property type="entry name" value="SDR_fam"/>
</dbReference>
<dbReference type="PRINTS" id="PR00081">
    <property type="entry name" value="GDHRDH"/>
</dbReference>
<dbReference type="Gene3D" id="3.40.50.720">
    <property type="entry name" value="NAD(P)-binding Rossmann-like Domain"/>
    <property type="match status" value="1"/>
</dbReference>
<dbReference type="FunFam" id="3.40.50.720:FF:000084">
    <property type="entry name" value="Short-chain dehydrogenase reductase"/>
    <property type="match status" value="1"/>
</dbReference>
<evidence type="ECO:0008006" key="3">
    <source>
        <dbReference type="Google" id="ProtNLM"/>
    </source>
</evidence>
<comment type="similarity">
    <text evidence="1">Belongs to the short-chain dehydrogenases/reductases (SDR) family.</text>
</comment>
<evidence type="ECO:0000256" key="1">
    <source>
        <dbReference type="ARBA" id="ARBA00006484"/>
    </source>
</evidence>
<dbReference type="InterPro" id="IPR036291">
    <property type="entry name" value="NAD(P)-bd_dom_sf"/>
</dbReference>
<dbReference type="SUPFAM" id="SSF51735">
    <property type="entry name" value="NAD(P)-binding Rossmann-fold domains"/>
    <property type="match status" value="1"/>
</dbReference>
<proteinExistence type="inferred from homology"/>
<organism evidence="2">
    <name type="scientific">marine metagenome</name>
    <dbReference type="NCBI Taxonomy" id="408172"/>
    <lineage>
        <taxon>unclassified sequences</taxon>
        <taxon>metagenomes</taxon>
        <taxon>ecological metagenomes</taxon>
    </lineage>
</organism>